<dbReference type="InterPro" id="IPR038232">
    <property type="entry name" value="PknH-like_Extracell_sf"/>
</dbReference>
<dbReference type="FunFam" id="3.30.200.20:FF:000035">
    <property type="entry name" value="Serine/threonine protein kinase Stk1"/>
    <property type="match status" value="1"/>
</dbReference>
<dbReference type="InterPro" id="IPR000719">
    <property type="entry name" value="Prot_kinase_dom"/>
</dbReference>
<evidence type="ECO:0000256" key="2">
    <source>
        <dbReference type="ARBA" id="ARBA00012513"/>
    </source>
</evidence>
<dbReference type="PROSITE" id="PS00108">
    <property type="entry name" value="PROTEIN_KINASE_ST"/>
    <property type="match status" value="1"/>
</dbReference>
<dbReference type="PANTHER" id="PTHR43289:SF6">
    <property type="entry name" value="SERINE_THREONINE-PROTEIN KINASE NEKL-3"/>
    <property type="match status" value="1"/>
</dbReference>
<dbReference type="GO" id="GO:0080090">
    <property type="term" value="P:regulation of primary metabolic process"/>
    <property type="evidence" value="ECO:0007669"/>
    <property type="project" value="UniProtKB-ARBA"/>
</dbReference>
<reference evidence="14 15" key="1">
    <citation type="submission" date="2017-04" db="EMBL/GenBank/DDBJ databases">
        <title>The new phylogeny of genus Mycobacterium.</title>
        <authorList>
            <person name="Tortoli E."/>
            <person name="Trovato A."/>
            <person name="Cirillo D.M."/>
        </authorList>
    </citation>
    <scope>NUCLEOTIDE SEQUENCE [LARGE SCALE GENOMIC DNA]</scope>
    <source>
        <strain evidence="14 15">KCTC 19819</strain>
    </source>
</reference>
<dbReference type="Pfam" id="PF00069">
    <property type="entry name" value="Pkinase"/>
    <property type="match status" value="1"/>
</dbReference>
<evidence type="ECO:0000313" key="14">
    <source>
        <dbReference type="EMBL" id="OSC34413.1"/>
    </source>
</evidence>
<gene>
    <name evidence="14" type="ORF">B8W67_06645</name>
</gene>
<keyword evidence="3" id="KW-1003">Cell membrane</keyword>
<comment type="subcellular location">
    <subcellularLocation>
        <location evidence="1">Cell membrane</location>
        <topology evidence="1">Single-pass membrane protein</topology>
    </subcellularLocation>
</comment>
<evidence type="ECO:0000256" key="8">
    <source>
        <dbReference type="ARBA" id="ARBA00022777"/>
    </source>
</evidence>
<keyword evidence="4" id="KW-0723">Serine/threonine-protein kinase</keyword>
<keyword evidence="10" id="KW-1133">Transmembrane helix</keyword>
<evidence type="ECO:0000256" key="12">
    <source>
        <dbReference type="ARBA" id="ARBA00047899"/>
    </source>
</evidence>
<dbReference type="SMART" id="SM00220">
    <property type="entry name" value="S_TKc"/>
    <property type="match status" value="1"/>
</dbReference>
<dbReference type="EC" id="2.7.11.1" evidence="2"/>
<proteinExistence type="predicted"/>
<name>A0A7I7SJU3_9MYCO</name>
<keyword evidence="9" id="KW-0067">ATP-binding</keyword>
<dbReference type="PROSITE" id="PS50011">
    <property type="entry name" value="PROTEIN_KINASE_DOM"/>
    <property type="match status" value="1"/>
</dbReference>
<comment type="catalytic activity">
    <reaction evidence="13">
        <text>L-seryl-[protein] + ATP = O-phospho-L-seryl-[protein] + ADP + H(+)</text>
        <dbReference type="Rhea" id="RHEA:17989"/>
        <dbReference type="Rhea" id="RHEA-COMP:9863"/>
        <dbReference type="Rhea" id="RHEA-COMP:11604"/>
        <dbReference type="ChEBI" id="CHEBI:15378"/>
        <dbReference type="ChEBI" id="CHEBI:29999"/>
        <dbReference type="ChEBI" id="CHEBI:30616"/>
        <dbReference type="ChEBI" id="CHEBI:83421"/>
        <dbReference type="ChEBI" id="CHEBI:456216"/>
        <dbReference type="EC" id="2.7.11.1"/>
    </reaction>
</comment>
<keyword evidence="5" id="KW-0808">Transferase</keyword>
<dbReference type="Pfam" id="PF14032">
    <property type="entry name" value="PknH_C"/>
    <property type="match status" value="1"/>
</dbReference>
<dbReference type="EMBL" id="NCXO01000010">
    <property type="protein sequence ID" value="OSC34413.1"/>
    <property type="molecule type" value="Genomic_DNA"/>
</dbReference>
<dbReference type="Gene3D" id="1.10.510.10">
    <property type="entry name" value="Transferase(Phosphotransferase) domain 1"/>
    <property type="match status" value="1"/>
</dbReference>
<evidence type="ECO:0000256" key="5">
    <source>
        <dbReference type="ARBA" id="ARBA00022679"/>
    </source>
</evidence>
<keyword evidence="7" id="KW-0547">Nucleotide-binding</keyword>
<dbReference type="Gene3D" id="3.30.200.20">
    <property type="entry name" value="Phosphorylase Kinase, domain 1"/>
    <property type="match status" value="1"/>
</dbReference>
<evidence type="ECO:0000256" key="3">
    <source>
        <dbReference type="ARBA" id="ARBA00022475"/>
    </source>
</evidence>
<keyword evidence="15" id="KW-1185">Reference proteome</keyword>
<keyword evidence="8" id="KW-0418">Kinase</keyword>
<protein>
    <recommendedName>
        <fullName evidence="2">non-specific serine/threonine protein kinase</fullName>
        <ecNumber evidence="2">2.7.11.1</ecNumber>
    </recommendedName>
</protein>
<evidence type="ECO:0000256" key="9">
    <source>
        <dbReference type="ARBA" id="ARBA00022840"/>
    </source>
</evidence>
<sequence length="536" mass="56072">MTTFPIGSVVAGYRVRRIIGAGGMGTIYAVDDPALPRLDALKVLSAELSADPKFRARFIREADVAARLDHPNIVSIYDRGETPDGQLWIAMQFVDGIDADAAIRSGTMTPRRAVHLIAQVADALDYAHAHRVLHRDLKPANFLLTGPAGPDERALLADFGIARAVDDAGLTGTNMVMATMAYAAPEVLSGQQIDYRADLYSLGCALYHLLSGEVPYADTAGGAAQAAAHLRRPPPQVGGPDRALGQAFDSVIATAMAKDPAARFPSGRALAAAARHALQEYELVVTPRSAFGASADGAAAPPRRRRGKLIAFGTAVGVLVAGGVTAGVILGGKDSPTDPSGTGPNIEAVPTVSADELPGLMVSVDEVTAATGVPAKRNGEPLTELVKEGNDSCVGTVFPLQKASYNNSGATDQYGENFADTTPEQRAVTIASVVEFPSPQLADRHVARQRTLWQQCAYKSAGVSGSGGDPGYNWLISAVTPGDIVTSTATVDTNNRTYQHALTSVNNIVVDVLAYVGQKPDAAVTVLRAITKKVPH</sequence>
<dbReference type="CDD" id="cd14014">
    <property type="entry name" value="STKc_PknB_like"/>
    <property type="match status" value="1"/>
</dbReference>
<dbReference type="OrthoDB" id="5622056at2"/>
<dbReference type="SUPFAM" id="SSF56112">
    <property type="entry name" value="Protein kinase-like (PK-like)"/>
    <property type="match status" value="1"/>
</dbReference>
<dbReference type="InterPro" id="IPR011009">
    <property type="entry name" value="Kinase-like_dom_sf"/>
</dbReference>
<evidence type="ECO:0000256" key="10">
    <source>
        <dbReference type="ARBA" id="ARBA00022989"/>
    </source>
</evidence>
<comment type="catalytic activity">
    <reaction evidence="12">
        <text>L-threonyl-[protein] + ATP = O-phospho-L-threonyl-[protein] + ADP + H(+)</text>
        <dbReference type="Rhea" id="RHEA:46608"/>
        <dbReference type="Rhea" id="RHEA-COMP:11060"/>
        <dbReference type="Rhea" id="RHEA-COMP:11605"/>
        <dbReference type="ChEBI" id="CHEBI:15378"/>
        <dbReference type="ChEBI" id="CHEBI:30013"/>
        <dbReference type="ChEBI" id="CHEBI:30616"/>
        <dbReference type="ChEBI" id="CHEBI:61977"/>
        <dbReference type="ChEBI" id="CHEBI:456216"/>
        <dbReference type="EC" id="2.7.11.1"/>
    </reaction>
</comment>
<keyword evidence="6" id="KW-0812">Transmembrane</keyword>
<evidence type="ECO:0000256" key="4">
    <source>
        <dbReference type="ARBA" id="ARBA00022527"/>
    </source>
</evidence>
<evidence type="ECO:0000256" key="13">
    <source>
        <dbReference type="ARBA" id="ARBA00048679"/>
    </source>
</evidence>
<dbReference type="Gene3D" id="3.40.1000.70">
    <property type="entry name" value="PknH-like extracellular domain"/>
    <property type="match status" value="1"/>
</dbReference>
<accession>A0A7I7SJU3</accession>
<dbReference type="RefSeq" id="WP_069391294.1">
    <property type="nucleotide sequence ID" value="NZ_AP022594.1"/>
</dbReference>
<organism evidence="14 15">
    <name type="scientific">Mycolicibacillus koreensis</name>
    <dbReference type="NCBI Taxonomy" id="1069220"/>
    <lineage>
        <taxon>Bacteria</taxon>
        <taxon>Bacillati</taxon>
        <taxon>Actinomycetota</taxon>
        <taxon>Actinomycetes</taxon>
        <taxon>Mycobacteriales</taxon>
        <taxon>Mycobacteriaceae</taxon>
        <taxon>Mycolicibacillus</taxon>
    </lineage>
</organism>
<dbReference type="GO" id="GO:0004674">
    <property type="term" value="F:protein serine/threonine kinase activity"/>
    <property type="evidence" value="ECO:0007669"/>
    <property type="project" value="UniProtKB-KW"/>
</dbReference>
<evidence type="ECO:0000256" key="1">
    <source>
        <dbReference type="ARBA" id="ARBA00004162"/>
    </source>
</evidence>
<evidence type="ECO:0000313" key="15">
    <source>
        <dbReference type="Proteomes" id="UP000193577"/>
    </source>
</evidence>
<dbReference type="InterPro" id="IPR008271">
    <property type="entry name" value="Ser/Thr_kinase_AS"/>
</dbReference>
<dbReference type="GO" id="GO:0005524">
    <property type="term" value="F:ATP binding"/>
    <property type="evidence" value="ECO:0007669"/>
    <property type="project" value="UniProtKB-KW"/>
</dbReference>
<dbReference type="InterPro" id="IPR026954">
    <property type="entry name" value="PknH-like_Extracell"/>
</dbReference>
<evidence type="ECO:0000256" key="7">
    <source>
        <dbReference type="ARBA" id="ARBA00022741"/>
    </source>
</evidence>
<dbReference type="GO" id="GO:0005886">
    <property type="term" value="C:plasma membrane"/>
    <property type="evidence" value="ECO:0007669"/>
    <property type="project" value="UniProtKB-SubCell"/>
</dbReference>
<evidence type="ECO:0000256" key="11">
    <source>
        <dbReference type="ARBA" id="ARBA00023136"/>
    </source>
</evidence>
<comment type="caution">
    <text evidence="14">The sequence shown here is derived from an EMBL/GenBank/DDBJ whole genome shotgun (WGS) entry which is preliminary data.</text>
</comment>
<dbReference type="AlphaFoldDB" id="A0A7I7SJU3"/>
<keyword evidence="11" id="KW-0472">Membrane</keyword>
<dbReference type="PANTHER" id="PTHR43289">
    <property type="entry name" value="MITOGEN-ACTIVATED PROTEIN KINASE KINASE KINASE 20-RELATED"/>
    <property type="match status" value="1"/>
</dbReference>
<dbReference type="Proteomes" id="UP000193577">
    <property type="component" value="Unassembled WGS sequence"/>
</dbReference>
<evidence type="ECO:0000256" key="6">
    <source>
        <dbReference type="ARBA" id="ARBA00022692"/>
    </source>
</evidence>